<evidence type="ECO:0000256" key="11">
    <source>
        <dbReference type="ARBA" id="ARBA00023136"/>
    </source>
</evidence>
<dbReference type="InterPro" id="IPR003599">
    <property type="entry name" value="Ig_sub"/>
</dbReference>
<organism evidence="20 21">
    <name type="scientific">Gasterosteus aculeatus aculeatus</name>
    <name type="common">three-spined stickleback</name>
    <dbReference type="NCBI Taxonomy" id="481459"/>
    <lineage>
        <taxon>Eukaryota</taxon>
        <taxon>Metazoa</taxon>
        <taxon>Chordata</taxon>
        <taxon>Craniata</taxon>
        <taxon>Vertebrata</taxon>
        <taxon>Euteleostomi</taxon>
        <taxon>Actinopterygii</taxon>
        <taxon>Neopterygii</taxon>
        <taxon>Teleostei</taxon>
        <taxon>Neoteleostei</taxon>
        <taxon>Acanthomorphata</taxon>
        <taxon>Eupercaria</taxon>
        <taxon>Perciformes</taxon>
        <taxon>Cottioidei</taxon>
        <taxon>Gasterosteales</taxon>
        <taxon>Gasterosteidae</taxon>
        <taxon>Gasterosteus</taxon>
    </lineage>
</organism>
<dbReference type="GO" id="GO:0016020">
    <property type="term" value="C:membrane"/>
    <property type="evidence" value="ECO:0007669"/>
    <property type="project" value="UniProtKB-SubCell"/>
</dbReference>
<feature type="region of interest" description="Disordered" evidence="17">
    <location>
        <begin position="1293"/>
        <end position="1330"/>
    </location>
</feature>
<evidence type="ECO:0000256" key="13">
    <source>
        <dbReference type="ARBA" id="ARBA00023170"/>
    </source>
</evidence>
<dbReference type="InterPro" id="IPR036179">
    <property type="entry name" value="Ig-like_dom_sf"/>
</dbReference>
<dbReference type="CDD" id="cd07693">
    <property type="entry name" value="IgC_1_Robo"/>
    <property type="match status" value="1"/>
</dbReference>
<feature type="domain" description="Fibronectin type-III" evidence="19">
    <location>
        <begin position="642"/>
        <end position="740"/>
    </location>
</feature>
<protein>
    <recommendedName>
        <fullName evidence="22">Roundabout, axon guidance receptor, homolog 1 (Drosophila)</fullName>
    </recommendedName>
</protein>
<feature type="region of interest" description="Disordered" evidence="17">
    <location>
        <begin position="1403"/>
        <end position="1439"/>
    </location>
</feature>
<keyword evidence="8" id="KW-0221">Differentiation</keyword>
<name>A0AAQ4QUB5_GASAC</name>
<evidence type="ECO:0000256" key="2">
    <source>
        <dbReference type="ARBA" id="ARBA00022473"/>
    </source>
</evidence>
<feature type="domain" description="Ig-like" evidence="18">
    <location>
        <begin position="34"/>
        <end position="130"/>
    </location>
</feature>
<evidence type="ECO:0000256" key="7">
    <source>
        <dbReference type="ARBA" id="ARBA00022737"/>
    </source>
</evidence>
<dbReference type="FunFam" id="2.60.40.10:FF:000043">
    <property type="entry name" value="roundabout homolog 2 isoform X2"/>
    <property type="match status" value="1"/>
</dbReference>
<evidence type="ECO:0000256" key="10">
    <source>
        <dbReference type="ARBA" id="ARBA00022989"/>
    </source>
</evidence>
<dbReference type="CDD" id="cd00063">
    <property type="entry name" value="FN3"/>
    <property type="match status" value="3"/>
</dbReference>
<evidence type="ECO:0008006" key="22">
    <source>
        <dbReference type="Google" id="ProtNLM"/>
    </source>
</evidence>
<dbReference type="Ensembl" id="ENSGACT00000083745.1">
    <property type="protein sequence ID" value="ENSGACP00000054906.1"/>
    <property type="gene ID" value="ENSGACG00000020311.2"/>
</dbReference>
<keyword evidence="13" id="KW-0675">Receptor</keyword>
<feature type="domain" description="Ig-like" evidence="18">
    <location>
        <begin position="421"/>
        <end position="509"/>
    </location>
</feature>
<dbReference type="InterPro" id="IPR003598">
    <property type="entry name" value="Ig_sub2"/>
</dbReference>
<evidence type="ECO:0000256" key="5">
    <source>
        <dbReference type="ARBA" id="ARBA00022692"/>
    </source>
</evidence>
<keyword evidence="15" id="KW-0393">Immunoglobulin domain</keyword>
<keyword evidence="6" id="KW-0732">Signal</keyword>
<evidence type="ECO:0000256" key="1">
    <source>
        <dbReference type="ARBA" id="ARBA00004479"/>
    </source>
</evidence>
<dbReference type="GO" id="GO:0051239">
    <property type="term" value="P:regulation of multicellular organismal process"/>
    <property type="evidence" value="ECO:0007669"/>
    <property type="project" value="UniProtKB-ARBA"/>
</dbReference>
<feature type="region of interest" description="Disordered" evidence="17">
    <location>
        <begin position="969"/>
        <end position="1051"/>
    </location>
</feature>
<comment type="subcellular location">
    <subcellularLocation>
        <location evidence="1">Membrane</location>
        <topology evidence="1">Single-pass type I membrane protein</topology>
    </subcellularLocation>
</comment>
<dbReference type="SUPFAM" id="SSF48726">
    <property type="entry name" value="Immunoglobulin"/>
    <property type="match status" value="5"/>
</dbReference>
<dbReference type="PANTHER" id="PTHR12231">
    <property type="entry name" value="CTX-RELATED TYPE I TRANSMEMBRANE PROTEIN"/>
    <property type="match status" value="1"/>
</dbReference>
<evidence type="ECO:0000256" key="14">
    <source>
        <dbReference type="ARBA" id="ARBA00023180"/>
    </source>
</evidence>
<dbReference type="InterPro" id="IPR051170">
    <property type="entry name" value="Neural/epithelial_adhesion"/>
</dbReference>
<dbReference type="FunFam" id="2.60.40.10:FF:000008">
    <property type="entry name" value="roundabout homolog 2 isoform X2"/>
    <property type="match status" value="2"/>
</dbReference>
<evidence type="ECO:0000256" key="17">
    <source>
        <dbReference type="SAM" id="MobiDB-lite"/>
    </source>
</evidence>
<dbReference type="InterPro" id="IPR013106">
    <property type="entry name" value="Ig_V-set"/>
</dbReference>
<dbReference type="Gene3D" id="2.60.40.10">
    <property type="entry name" value="Immunoglobulins"/>
    <property type="match status" value="8"/>
</dbReference>
<dbReference type="Pfam" id="PF13927">
    <property type="entry name" value="Ig_3"/>
    <property type="match status" value="2"/>
</dbReference>
<dbReference type="SMART" id="SM00409">
    <property type="entry name" value="IG"/>
    <property type="match status" value="5"/>
</dbReference>
<feature type="region of interest" description="Disordered" evidence="17">
    <location>
        <begin position="59"/>
        <end position="81"/>
    </location>
</feature>
<dbReference type="GO" id="GO:0006935">
    <property type="term" value="P:chemotaxis"/>
    <property type="evidence" value="ECO:0007669"/>
    <property type="project" value="UniProtKB-KW"/>
</dbReference>
<dbReference type="FunFam" id="2.60.40.10:FF:000065">
    <property type="entry name" value="roundabout homolog 1 isoform X3"/>
    <property type="match status" value="1"/>
</dbReference>
<dbReference type="FunFam" id="2.60.40.10:FF:000058">
    <property type="entry name" value="roundabout homolog 2 isoform X3"/>
    <property type="match status" value="1"/>
</dbReference>
<feature type="compositionally biased region" description="Basic residues" evidence="17">
    <location>
        <begin position="1022"/>
        <end position="1031"/>
    </location>
</feature>
<evidence type="ECO:0000256" key="6">
    <source>
        <dbReference type="ARBA" id="ARBA00022729"/>
    </source>
</evidence>
<dbReference type="FunFam" id="2.60.40.10:FF:000026">
    <property type="entry name" value="roundabout homolog 2 isoform X1"/>
    <property type="match status" value="1"/>
</dbReference>
<dbReference type="SMART" id="SM00060">
    <property type="entry name" value="FN3"/>
    <property type="match status" value="3"/>
</dbReference>
<dbReference type="FunFam" id="2.60.40.10:FF:000053">
    <property type="entry name" value="Roundabout guidance receptor 1"/>
    <property type="match status" value="1"/>
</dbReference>
<evidence type="ECO:0000256" key="9">
    <source>
        <dbReference type="ARBA" id="ARBA00022902"/>
    </source>
</evidence>
<keyword evidence="10" id="KW-1133">Transmembrane helix</keyword>
<dbReference type="CDD" id="cd05724">
    <property type="entry name" value="IgI_2_Robo"/>
    <property type="match status" value="1"/>
</dbReference>
<evidence type="ECO:0000313" key="21">
    <source>
        <dbReference type="Proteomes" id="UP000007635"/>
    </source>
</evidence>
<dbReference type="Pfam" id="PF07679">
    <property type="entry name" value="I-set"/>
    <property type="match status" value="3"/>
</dbReference>
<accession>A0AAQ4QUB5</accession>
<evidence type="ECO:0000256" key="8">
    <source>
        <dbReference type="ARBA" id="ARBA00022782"/>
    </source>
</evidence>
<feature type="domain" description="Ig-like" evidence="18">
    <location>
        <begin position="317"/>
        <end position="412"/>
    </location>
</feature>
<keyword evidence="4" id="KW-0597">Phosphoprotein</keyword>
<feature type="compositionally biased region" description="Basic residues" evidence="17">
    <location>
        <begin position="1303"/>
        <end position="1312"/>
    </location>
</feature>
<dbReference type="Proteomes" id="UP000007635">
    <property type="component" value="Chromosome VII"/>
</dbReference>
<feature type="compositionally biased region" description="Basic and acidic residues" evidence="17">
    <location>
        <begin position="1424"/>
        <end position="1435"/>
    </location>
</feature>
<evidence type="ECO:0000259" key="18">
    <source>
        <dbReference type="PROSITE" id="PS50835"/>
    </source>
</evidence>
<dbReference type="GO" id="GO:0030154">
    <property type="term" value="P:cell differentiation"/>
    <property type="evidence" value="ECO:0007669"/>
    <property type="project" value="UniProtKB-KW"/>
</dbReference>
<feature type="region of interest" description="Disordered" evidence="17">
    <location>
        <begin position="1145"/>
        <end position="1183"/>
    </location>
</feature>
<keyword evidence="2" id="KW-0217">Developmental protein</keyword>
<dbReference type="PROSITE" id="PS50853">
    <property type="entry name" value="FN3"/>
    <property type="match status" value="3"/>
</dbReference>
<keyword evidence="11" id="KW-0472">Membrane</keyword>
<dbReference type="SMART" id="SM00406">
    <property type="entry name" value="IGv"/>
    <property type="match status" value="3"/>
</dbReference>
<dbReference type="GO" id="GO:0022603">
    <property type="term" value="P:regulation of anatomical structure morphogenesis"/>
    <property type="evidence" value="ECO:0007669"/>
    <property type="project" value="UniProtKB-ARBA"/>
</dbReference>
<feature type="compositionally biased region" description="Acidic residues" evidence="17">
    <location>
        <begin position="1145"/>
        <end position="1162"/>
    </location>
</feature>
<reference evidence="20" key="2">
    <citation type="submission" date="2025-08" db="UniProtKB">
        <authorList>
            <consortium name="Ensembl"/>
        </authorList>
    </citation>
    <scope>IDENTIFICATION</scope>
</reference>
<feature type="domain" description="Fibronectin type-III" evidence="19">
    <location>
        <begin position="745"/>
        <end position="841"/>
    </location>
</feature>
<dbReference type="SUPFAM" id="SSF49265">
    <property type="entry name" value="Fibronectin type III"/>
    <property type="match status" value="2"/>
</dbReference>
<dbReference type="SMART" id="SM00408">
    <property type="entry name" value="IGc2"/>
    <property type="match status" value="5"/>
</dbReference>
<dbReference type="FunFam" id="2.60.40.10:FF:000055">
    <property type="entry name" value="roundabout homolog 1 isoform X2"/>
    <property type="match status" value="1"/>
</dbReference>
<evidence type="ECO:0000259" key="19">
    <source>
        <dbReference type="PROSITE" id="PS50853"/>
    </source>
</evidence>
<feature type="compositionally biased region" description="Basic residues" evidence="17">
    <location>
        <begin position="1173"/>
        <end position="1183"/>
    </location>
</feature>
<keyword evidence="9" id="KW-0524">Neurogenesis</keyword>
<dbReference type="InterPro" id="IPR003961">
    <property type="entry name" value="FN3_dom"/>
</dbReference>
<feature type="compositionally biased region" description="Basic and acidic residues" evidence="17">
    <location>
        <begin position="67"/>
        <end position="81"/>
    </location>
</feature>
<evidence type="ECO:0000256" key="16">
    <source>
        <dbReference type="ARBA" id="ARBA00061206"/>
    </source>
</evidence>
<comment type="similarity">
    <text evidence="16">Belongs to the immunoglobulin superfamily. ROBO family.</text>
</comment>
<evidence type="ECO:0000256" key="12">
    <source>
        <dbReference type="ARBA" id="ARBA00023157"/>
    </source>
</evidence>
<dbReference type="InterPro" id="IPR036116">
    <property type="entry name" value="FN3_sf"/>
</dbReference>
<dbReference type="InterPro" id="IPR007110">
    <property type="entry name" value="Ig-like_dom"/>
</dbReference>
<keyword evidence="3" id="KW-0145">Chemotaxis</keyword>
<dbReference type="InterPro" id="IPR013098">
    <property type="entry name" value="Ig_I-set"/>
</dbReference>
<feature type="compositionally biased region" description="Low complexity" evidence="17">
    <location>
        <begin position="1000"/>
        <end position="1017"/>
    </location>
</feature>
<proteinExistence type="inferred from homology"/>
<dbReference type="GO" id="GO:0007417">
    <property type="term" value="P:central nervous system development"/>
    <property type="evidence" value="ECO:0007669"/>
    <property type="project" value="UniProtKB-ARBA"/>
</dbReference>
<sequence length="1453" mass="159223">MPLGVPTCIAGTHCPLCTFPSPPGSRLRQEDFAPRIVEHPSDLIVSKGEPATLNCKAEGRPTPTVEWSKDGERVETDRDNPRSHRMLLPSGSLFFLRIIHGRRSKPDDGSYVCVARNYLGQAISHNASLEVAILRDDFRQNPVDVMVAVGEPAVLECQPPRGHPEPTISWRKDGANLDDRDERITIRSGKLMITNTRKSDAGKYICVGTNMVGERESEIAELTVLERPTFVKRPSSVVVLAEESVEFHCVVQGDPVPTIRWRKDDADLPKGRFETLEDHTLIVRQVTSSDEGSYTCVVENMVGKSESSATLTVHVPPAFAIRPRNQVVAVGRTVTFQCEATGNPQPAIFWQREGSESLLFSYQPPQPFSRLSVSQMGSLTITDVQRSDGGFYSCQALNIAGSVITKALLEVTDSGSDHPPPVIRQGPLNQTVPVDSTVVLGCQTADSPPPTVHWKKDGAAVSPLDSRLSVADTGSLEIRYAKLGDTGLYTCVASSPHGEASWTAYVQVEEFGVVVQSGQPMDPYLIPSAPSKPEVTDVSRTAVTLSWKLKPDGGATPTSYLIEAFSYALGSRWVTLAEHVKTQTFVLRNLKPAAVYLFMVRAVNAYGLSDPSPISDSVRTQDGTSTMQGVDHRHIQRELGDVVIHLHTPTVVSSSAVRVQWMVEQQSPYIQGYKVLYRASAEHGQPEGQWSVLDVHAPREDGLVIGQLTRGSIYEFKVRPFFDEFQGADSEVKVVKTLEEAPSRAPQGVTVTKSDANGTAILVAWKPPPEWEKAGVIQEYKIWCLGNESRYHVNQSVDGSTFSVLISSLTPGVRYSVEVAASNGAGAGVKSDVTFFQLDSTGQMMDISEEKDTLSQISDVVRQPAFIAGIGATCWLVLMIFSVWLYRHRKKRSGLSSTYTGIRKGVCFLFLAYQRGESVCSAGRPGLIGMGEPLNQLWLPDNWPNACANHKDCSINCCNNGNGTSDSNMTTYSRPDHFQGSEGMIHPKTIPYNQSRDHSTGGSHHSSDRGSNSTSGSQNQKKGTRAPKIPKHTAATWGEAPPPPPATAWDCDEYSLPMERRYGGGGVGWGGRMHALLYTERMEGCPIPPVRAAPSSPTEVSYSHPLNNTPQGDLSNGIEHIAGHLRPLSPTHTYSSIPFCMDTDVQEEDEEEEAEEETDAELAESHYRQHPNSQKHKHQLHHPTPHKLLLHGLEQTPASSSGDLDRSVTGSMVNSWGSASEDNISSGRSSVVSTSEGSFFTDGDFNQAVASSRDIVGLRMCRYPEESGEKTGGEDIFSYACFQKYQLHYSPMSTDSNMSPAITHKRPRRHKQNQSGEQGYQPKDRFTPVLSHNNSNLLDRSTASPDSCMPMNFSSQISHCTGRIISHTLLELSVNDQSTEIVILVPLTELGDVLLYSRPCFPSGKAQREPDDTTSPSFMSCGDSRTKQGEQKEEVNQNQKSRYSIISSLFALL</sequence>
<reference evidence="20 21" key="1">
    <citation type="journal article" date="2021" name="G3 (Bethesda)">
        <title>Improved contiguity of the threespine stickleback genome using long-read sequencing.</title>
        <authorList>
            <person name="Nath S."/>
            <person name="Shaw D.E."/>
            <person name="White M.A."/>
        </authorList>
    </citation>
    <scope>NUCLEOTIDE SEQUENCE [LARGE SCALE GENOMIC DNA]</scope>
    <source>
        <strain evidence="20 21">Lake Benthic</strain>
    </source>
</reference>
<evidence type="ECO:0000256" key="15">
    <source>
        <dbReference type="ARBA" id="ARBA00023319"/>
    </source>
</evidence>
<keyword evidence="21" id="KW-1185">Reference proteome</keyword>
<dbReference type="PROSITE" id="PS50835">
    <property type="entry name" value="IG_LIKE"/>
    <property type="match status" value="5"/>
</dbReference>
<reference evidence="20" key="3">
    <citation type="submission" date="2025-09" db="UniProtKB">
        <authorList>
            <consortium name="Ensembl"/>
        </authorList>
    </citation>
    <scope>IDENTIFICATION</scope>
</reference>
<dbReference type="Pfam" id="PF00041">
    <property type="entry name" value="fn3"/>
    <property type="match status" value="2"/>
</dbReference>
<keyword evidence="5" id="KW-0812">Transmembrane</keyword>
<keyword evidence="12" id="KW-1015">Disulfide bond</keyword>
<feature type="domain" description="Ig-like" evidence="18">
    <location>
        <begin position="228"/>
        <end position="312"/>
    </location>
</feature>
<evidence type="ECO:0000313" key="20">
    <source>
        <dbReference type="Ensembl" id="ENSGACP00000054906.1"/>
    </source>
</evidence>
<feature type="domain" description="Fibronectin type-III" evidence="19">
    <location>
        <begin position="529"/>
        <end position="623"/>
    </location>
</feature>
<dbReference type="PANTHER" id="PTHR12231:SF243">
    <property type="entry name" value="ROUNDABOUT HOMOLOG 1"/>
    <property type="match status" value="1"/>
</dbReference>
<dbReference type="GeneTree" id="ENSGT00940000154477"/>
<evidence type="ECO:0000256" key="4">
    <source>
        <dbReference type="ARBA" id="ARBA00022553"/>
    </source>
</evidence>
<feature type="domain" description="Ig-like" evidence="18">
    <location>
        <begin position="136"/>
        <end position="223"/>
    </location>
</feature>
<dbReference type="InterPro" id="IPR013783">
    <property type="entry name" value="Ig-like_fold"/>
</dbReference>
<keyword evidence="14" id="KW-0325">Glycoprotein</keyword>
<evidence type="ECO:0000256" key="3">
    <source>
        <dbReference type="ARBA" id="ARBA00022500"/>
    </source>
</evidence>
<keyword evidence="7" id="KW-0677">Repeat</keyword>